<dbReference type="CDD" id="cd02440">
    <property type="entry name" value="AdoMet_MTases"/>
    <property type="match status" value="1"/>
</dbReference>
<dbReference type="SUPFAM" id="SSF53335">
    <property type="entry name" value="S-adenosyl-L-methionine-dependent methyltransferases"/>
    <property type="match status" value="1"/>
</dbReference>
<keyword evidence="4 6" id="KW-0949">S-adenosyl-L-methionine</keyword>
<evidence type="ECO:0000256" key="2">
    <source>
        <dbReference type="ARBA" id="ARBA00022603"/>
    </source>
</evidence>
<dbReference type="EC" id="2.1.1.223" evidence="6"/>
<keyword evidence="5 6" id="KW-0819">tRNA processing</keyword>
<dbReference type="Gene3D" id="3.40.50.150">
    <property type="entry name" value="Vaccinia Virus protein VP39"/>
    <property type="match status" value="1"/>
</dbReference>
<dbReference type="InterPro" id="IPR022882">
    <property type="entry name" value="tRNA_adenine-N6_MeTrfase"/>
</dbReference>
<sequence length="233" mass="26119">MSQFAFKQFSVTQRHAAMKVSTDGILLGAWAPVSNARSIVDVGAGTGLVALMCKQRNPNSSIYAVELDQAALVDAQYNITHSPWPDIKLCDTAIQAFECETQFDLMVSNPPYFNTSLKSQDPARNRARHTDSLSFDDLLSAFERLTSPQGQLAVILPYQESLLFNQLADKRNLSLISACTISTTPKKAPSRRLMLFSKLAHHTKDEQRLVIYDENNQYSKEYVALCQAFYLKM</sequence>
<comment type="catalytic activity">
    <reaction evidence="6">
        <text>adenosine(37) in tRNA1(Val) + S-adenosyl-L-methionine = N(6)-methyladenosine(37) in tRNA1(Val) + S-adenosyl-L-homocysteine + H(+)</text>
        <dbReference type="Rhea" id="RHEA:43160"/>
        <dbReference type="Rhea" id="RHEA-COMP:10369"/>
        <dbReference type="Rhea" id="RHEA-COMP:10370"/>
        <dbReference type="ChEBI" id="CHEBI:15378"/>
        <dbReference type="ChEBI" id="CHEBI:57856"/>
        <dbReference type="ChEBI" id="CHEBI:59789"/>
        <dbReference type="ChEBI" id="CHEBI:74411"/>
        <dbReference type="ChEBI" id="CHEBI:74449"/>
        <dbReference type="EC" id="2.1.1.223"/>
    </reaction>
</comment>
<accession>A0A8I0MUM4</accession>
<dbReference type="InterPro" id="IPR002052">
    <property type="entry name" value="DNA_methylase_N6_adenine_CS"/>
</dbReference>
<evidence type="ECO:0000256" key="3">
    <source>
        <dbReference type="ARBA" id="ARBA00022679"/>
    </source>
</evidence>
<evidence type="ECO:0000256" key="1">
    <source>
        <dbReference type="ARBA" id="ARBA00022490"/>
    </source>
</evidence>
<dbReference type="Proteomes" id="UP000660708">
    <property type="component" value="Unassembled WGS sequence"/>
</dbReference>
<keyword evidence="3 6" id="KW-0808">Transferase</keyword>
<keyword evidence="2 6" id="KW-0489">Methyltransferase</keyword>
<evidence type="ECO:0000313" key="8">
    <source>
        <dbReference type="EMBL" id="MBE0345565.1"/>
    </source>
</evidence>
<dbReference type="GO" id="GO:0032259">
    <property type="term" value="P:methylation"/>
    <property type="evidence" value="ECO:0007669"/>
    <property type="project" value="UniProtKB-KW"/>
</dbReference>
<reference evidence="8 9" key="1">
    <citation type="submission" date="2015-06" db="EMBL/GenBank/DDBJ databases">
        <title>Genome sequence of Pseudoalteromonas peptidolytica.</title>
        <authorList>
            <person name="Xie B.-B."/>
            <person name="Rong J.-C."/>
            <person name="Qin Q.-L."/>
            <person name="Zhang Y.-Z."/>
        </authorList>
    </citation>
    <scope>NUCLEOTIDE SEQUENCE [LARGE SCALE GENOMIC DNA]</scope>
    <source>
        <strain evidence="8 9">F12-50-A1</strain>
    </source>
</reference>
<dbReference type="AlphaFoldDB" id="A0A8I0MUM4"/>
<dbReference type="InterPro" id="IPR029063">
    <property type="entry name" value="SAM-dependent_MTases_sf"/>
</dbReference>
<organism evidence="8 9">
    <name type="scientific">Pseudoalteromonas peptidolytica F12-50-A1</name>
    <dbReference type="NCBI Taxonomy" id="1315280"/>
    <lineage>
        <taxon>Bacteria</taxon>
        <taxon>Pseudomonadati</taxon>
        <taxon>Pseudomonadota</taxon>
        <taxon>Gammaproteobacteria</taxon>
        <taxon>Alteromonadales</taxon>
        <taxon>Pseudoalteromonadaceae</taxon>
        <taxon>Pseudoalteromonas</taxon>
    </lineage>
</organism>
<dbReference type="EMBL" id="AQHF01000020">
    <property type="protein sequence ID" value="MBE0345565.1"/>
    <property type="molecule type" value="Genomic_DNA"/>
</dbReference>
<dbReference type="GO" id="GO:0003676">
    <property type="term" value="F:nucleic acid binding"/>
    <property type="evidence" value="ECO:0007669"/>
    <property type="project" value="InterPro"/>
</dbReference>
<dbReference type="InterPro" id="IPR007848">
    <property type="entry name" value="Small_mtfrase_dom"/>
</dbReference>
<evidence type="ECO:0000256" key="5">
    <source>
        <dbReference type="ARBA" id="ARBA00022694"/>
    </source>
</evidence>
<keyword evidence="1 6" id="KW-0963">Cytoplasm</keyword>
<evidence type="ECO:0000313" key="9">
    <source>
        <dbReference type="Proteomes" id="UP000660708"/>
    </source>
</evidence>
<proteinExistence type="inferred from homology"/>
<dbReference type="RefSeq" id="WP_128731930.1">
    <property type="nucleotide sequence ID" value="NZ_AQHF01000020.1"/>
</dbReference>
<dbReference type="GO" id="GO:0008033">
    <property type="term" value="P:tRNA processing"/>
    <property type="evidence" value="ECO:0007669"/>
    <property type="project" value="UniProtKB-UniRule"/>
</dbReference>
<comment type="similarity">
    <text evidence="6">Belongs to the methyltransferase superfamily. tRNA (adenine-N(6)-)-methyltransferase family.</text>
</comment>
<keyword evidence="9" id="KW-1185">Reference proteome</keyword>
<dbReference type="HAMAP" id="MF_01872">
    <property type="entry name" value="tRNA_methyltr_YfiC"/>
    <property type="match status" value="1"/>
</dbReference>
<dbReference type="PROSITE" id="PS00092">
    <property type="entry name" value="N6_MTASE"/>
    <property type="match status" value="1"/>
</dbReference>
<evidence type="ECO:0000256" key="4">
    <source>
        <dbReference type="ARBA" id="ARBA00022691"/>
    </source>
</evidence>
<dbReference type="Pfam" id="PF05175">
    <property type="entry name" value="MTS"/>
    <property type="match status" value="1"/>
</dbReference>
<comment type="caution">
    <text evidence="8">The sequence shown here is derived from an EMBL/GenBank/DDBJ whole genome shotgun (WGS) entry which is preliminary data.</text>
</comment>
<dbReference type="GO" id="GO:0005737">
    <property type="term" value="C:cytoplasm"/>
    <property type="evidence" value="ECO:0007669"/>
    <property type="project" value="UniProtKB-SubCell"/>
</dbReference>
<dbReference type="GO" id="GO:0016430">
    <property type="term" value="F:tRNA (adenine-N6)-methyltransferase activity"/>
    <property type="evidence" value="ECO:0007669"/>
    <property type="project" value="UniProtKB-UniRule"/>
</dbReference>
<dbReference type="PANTHER" id="PTHR47739:SF1">
    <property type="entry name" value="TRNA1(VAL) (ADENINE(37)-N6)-METHYLTRANSFERASE"/>
    <property type="match status" value="1"/>
</dbReference>
<comment type="function">
    <text evidence="6">Specifically methylates the adenine in position 37 of tRNA(1)(Val) (anticodon cmo5UAC).</text>
</comment>
<comment type="subcellular location">
    <subcellularLocation>
        <location evidence="6">Cytoplasm</location>
    </subcellularLocation>
</comment>
<gene>
    <name evidence="8" type="primary">yfiC</name>
    <name evidence="8" type="ORF">PPEP_a0465</name>
</gene>
<name>A0A8I0MUM4_9GAMM</name>
<protein>
    <recommendedName>
        <fullName evidence="6">tRNA1(Val) (adenine(37)-N6)-methyltransferase</fullName>
        <ecNumber evidence="6">2.1.1.223</ecNumber>
    </recommendedName>
    <alternativeName>
        <fullName evidence="6">tRNA m6A37 methyltransferase</fullName>
    </alternativeName>
</protein>
<feature type="domain" description="Methyltransferase small" evidence="7">
    <location>
        <begin position="34"/>
        <end position="115"/>
    </location>
</feature>
<dbReference type="PANTHER" id="PTHR47739">
    <property type="entry name" value="TRNA1(VAL) (ADENINE(37)-N6)-METHYLTRANSFERASE"/>
    <property type="match status" value="1"/>
</dbReference>
<evidence type="ECO:0000259" key="7">
    <source>
        <dbReference type="Pfam" id="PF05175"/>
    </source>
</evidence>
<evidence type="ECO:0000256" key="6">
    <source>
        <dbReference type="HAMAP-Rule" id="MF_01872"/>
    </source>
</evidence>
<dbReference type="InterPro" id="IPR050210">
    <property type="entry name" value="tRNA_Adenine-N(6)_MTase"/>
</dbReference>